<gene>
    <name evidence="10" type="ORF">JBS370_LOCUS28453</name>
    <name evidence="9" type="ORF">JXQ802_LOCUS48398</name>
    <name evidence="7" type="ORF">PYM288_LOCUS12198</name>
    <name evidence="8" type="ORF">ZHD862_LOCUS33934</name>
</gene>
<dbReference type="Proteomes" id="UP000663864">
    <property type="component" value="Unassembled WGS sequence"/>
</dbReference>
<accession>A0A816AV56</accession>
<dbReference type="Gene3D" id="1.20.1070.10">
    <property type="entry name" value="Rhodopsin 7-helix transmembrane proteins"/>
    <property type="match status" value="1"/>
</dbReference>
<comment type="caution">
    <text evidence="9">The sequence shown here is derived from an EMBL/GenBank/DDBJ whole genome shotgun (WGS) entry which is preliminary data.</text>
</comment>
<protein>
    <recommendedName>
        <fullName evidence="6">G-protein coupled receptors family 1 profile domain-containing protein</fullName>
    </recommendedName>
</protein>
<dbReference type="InterPro" id="IPR000276">
    <property type="entry name" value="GPCR_Rhodpsn"/>
</dbReference>
<evidence type="ECO:0000256" key="2">
    <source>
        <dbReference type="ARBA" id="ARBA00022692"/>
    </source>
</evidence>
<dbReference type="GO" id="GO:0016020">
    <property type="term" value="C:membrane"/>
    <property type="evidence" value="ECO:0007669"/>
    <property type="project" value="UniProtKB-SubCell"/>
</dbReference>
<keyword evidence="11" id="KW-1185">Reference proteome</keyword>
<feature type="transmembrane region" description="Helical" evidence="5">
    <location>
        <begin position="123"/>
        <end position="144"/>
    </location>
</feature>
<evidence type="ECO:0000313" key="11">
    <source>
        <dbReference type="Proteomes" id="UP000663870"/>
    </source>
</evidence>
<dbReference type="EMBL" id="CAJOBD010005714">
    <property type="protein sequence ID" value="CAF4040113.1"/>
    <property type="molecule type" value="Genomic_DNA"/>
</dbReference>
<sequence length="329" mass="39176">MDAYIYRLIRFILLISFLIPSFVCFLLVFFYLVKNREINSKQLQHHVILVLLVCNFILITTELPISLLYSYQGYVKPESNQFCSFWVAYNYGLYVAGLFLMAFGSIERYFLIFHERYVIKWRFIIHYPIILICFIYPLTFYNVIVNTYPCENVYYYDAYVCGGACYQYEAIVGTIDYLINVVTPTMFIILANIILLLRFTYKKRAMKLANTWRKYRLMYIQLVSISMLYFIIWIPFVIISLIRLFYDYLFLQDVTMLIINYCLYICPLASPFISLVGLPGARQHLRRNNLIIPWISRNAQNLIGPTATFKTRTEQQQMAPRKEHDEHTF</sequence>
<feature type="transmembrane region" description="Helical" evidence="5">
    <location>
        <begin position="12"/>
        <end position="33"/>
    </location>
</feature>
<dbReference type="Proteomes" id="UP000663870">
    <property type="component" value="Unassembled WGS sequence"/>
</dbReference>
<dbReference type="PROSITE" id="PS50262">
    <property type="entry name" value="G_PROTEIN_RECEP_F1_2"/>
    <property type="match status" value="1"/>
</dbReference>
<feature type="transmembrane region" description="Helical" evidence="5">
    <location>
        <begin position="218"/>
        <end position="246"/>
    </location>
</feature>
<evidence type="ECO:0000259" key="6">
    <source>
        <dbReference type="PROSITE" id="PS50262"/>
    </source>
</evidence>
<evidence type="ECO:0000313" key="7">
    <source>
        <dbReference type="EMBL" id="CAF0952449.1"/>
    </source>
</evidence>
<evidence type="ECO:0000313" key="8">
    <source>
        <dbReference type="EMBL" id="CAF1420509.1"/>
    </source>
</evidence>
<feature type="transmembrane region" description="Helical" evidence="5">
    <location>
        <begin position="177"/>
        <end position="197"/>
    </location>
</feature>
<dbReference type="SUPFAM" id="SSF81321">
    <property type="entry name" value="Family A G protein-coupled receptor-like"/>
    <property type="match status" value="1"/>
</dbReference>
<dbReference type="AlphaFoldDB" id="A0A816AV56"/>
<proteinExistence type="predicted"/>
<dbReference type="EMBL" id="CAJNOL010005227">
    <property type="protein sequence ID" value="CAF1601808.1"/>
    <property type="molecule type" value="Genomic_DNA"/>
</dbReference>
<keyword evidence="3 5" id="KW-1133">Transmembrane helix</keyword>
<evidence type="ECO:0000256" key="3">
    <source>
        <dbReference type="ARBA" id="ARBA00022989"/>
    </source>
</evidence>
<dbReference type="Pfam" id="PF00001">
    <property type="entry name" value="7tm_1"/>
    <property type="match status" value="1"/>
</dbReference>
<dbReference type="GO" id="GO:0004930">
    <property type="term" value="F:G protein-coupled receptor activity"/>
    <property type="evidence" value="ECO:0007669"/>
    <property type="project" value="InterPro"/>
</dbReference>
<evidence type="ECO:0000256" key="1">
    <source>
        <dbReference type="ARBA" id="ARBA00004370"/>
    </source>
</evidence>
<keyword evidence="4 5" id="KW-0472">Membrane</keyword>
<feature type="transmembrane region" description="Helical" evidence="5">
    <location>
        <begin position="258"/>
        <end position="278"/>
    </location>
</feature>
<organism evidence="9 11">
    <name type="scientific">Rotaria sordida</name>
    <dbReference type="NCBI Taxonomy" id="392033"/>
    <lineage>
        <taxon>Eukaryota</taxon>
        <taxon>Metazoa</taxon>
        <taxon>Spiralia</taxon>
        <taxon>Gnathifera</taxon>
        <taxon>Rotifera</taxon>
        <taxon>Eurotatoria</taxon>
        <taxon>Bdelloidea</taxon>
        <taxon>Philodinida</taxon>
        <taxon>Philodinidae</taxon>
        <taxon>Rotaria</taxon>
    </lineage>
</organism>
<dbReference type="EMBL" id="CAJNOT010004189">
    <property type="protein sequence ID" value="CAF1420509.1"/>
    <property type="molecule type" value="Genomic_DNA"/>
</dbReference>
<feature type="transmembrane region" description="Helical" evidence="5">
    <location>
        <begin position="91"/>
        <end position="111"/>
    </location>
</feature>
<evidence type="ECO:0000256" key="4">
    <source>
        <dbReference type="ARBA" id="ARBA00023136"/>
    </source>
</evidence>
<reference evidence="9" key="1">
    <citation type="submission" date="2021-02" db="EMBL/GenBank/DDBJ databases">
        <authorList>
            <person name="Nowell W R."/>
        </authorList>
    </citation>
    <scope>NUCLEOTIDE SEQUENCE</scope>
</reference>
<dbReference type="EMBL" id="CAJNOH010000222">
    <property type="protein sequence ID" value="CAF0952449.1"/>
    <property type="molecule type" value="Genomic_DNA"/>
</dbReference>
<feature type="domain" description="G-protein coupled receptors family 1 profile" evidence="6">
    <location>
        <begin position="24"/>
        <end position="274"/>
    </location>
</feature>
<dbReference type="Proteomes" id="UP000663854">
    <property type="component" value="Unassembled WGS sequence"/>
</dbReference>
<name>A0A816AV56_9BILA</name>
<comment type="subcellular location">
    <subcellularLocation>
        <location evidence="1">Membrane</location>
    </subcellularLocation>
</comment>
<evidence type="ECO:0000256" key="5">
    <source>
        <dbReference type="SAM" id="Phobius"/>
    </source>
</evidence>
<feature type="transmembrane region" description="Helical" evidence="5">
    <location>
        <begin position="45"/>
        <end position="71"/>
    </location>
</feature>
<keyword evidence="2 5" id="KW-0812">Transmembrane</keyword>
<dbReference type="Proteomes" id="UP000663836">
    <property type="component" value="Unassembled WGS sequence"/>
</dbReference>
<evidence type="ECO:0000313" key="9">
    <source>
        <dbReference type="EMBL" id="CAF1601808.1"/>
    </source>
</evidence>
<evidence type="ECO:0000313" key="10">
    <source>
        <dbReference type="EMBL" id="CAF4040113.1"/>
    </source>
</evidence>
<dbReference type="InterPro" id="IPR017452">
    <property type="entry name" value="GPCR_Rhodpsn_7TM"/>
</dbReference>